<accession>A0ABD1Y216</accession>
<name>A0ABD1Y216_9MARC</name>
<organism evidence="1 2">
    <name type="scientific">Riccia fluitans</name>
    <dbReference type="NCBI Taxonomy" id="41844"/>
    <lineage>
        <taxon>Eukaryota</taxon>
        <taxon>Viridiplantae</taxon>
        <taxon>Streptophyta</taxon>
        <taxon>Embryophyta</taxon>
        <taxon>Marchantiophyta</taxon>
        <taxon>Marchantiopsida</taxon>
        <taxon>Marchantiidae</taxon>
        <taxon>Marchantiales</taxon>
        <taxon>Ricciaceae</taxon>
        <taxon>Riccia</taxon>
    </lineage>
</organism>
<evidence type="ECO:0000313" key="1">
    <source>
        <dbReference type="EMBL" id="KAL2620790.1"/>
    </source>
</evidence>
<keyword evidence="2" id="KW-1185">Reference proteome</keyword>
<evidence type="ECO:0000313" key="2">
    <source>
        <dbReference type="Proteomes" id="UP001605036"/>
    </source>
</evidence>
<reference evidence="1 2" key="1">
    <citation type="submission" date="2024-09" db="EMBL/GenBank/DDBJ databases">
        <title>Chromosome-scale assembly of Riccia fluitans.</title>
        <authorList>
            <person name="Paukszto L."/>
            <person name="Sawicki J."/>
            <person name="Karawczyk K."/>
            <person name="Piernik-Szablinska J."/>
            <person name="Szczecinska M."/>
            <person name="Mazdziarz M."/>
        </authorList>
    </citation>
    <scope>NUCLEOTIDE SEQUENCE [LARGE SCALE GENOMIC DNA]</scope>
    <source>
        <strain evidence="1">Rf_01</strain>
        <tissue evidence="1">Aerial parts of the thallus</tissue>
    </source>
</reference>
<protein>
    <submittedName>
        <fullName evidence="1">Uncharacterized protein</fullName>
    </submittedName>
</protein>
<dbReference type="AlphaFoldDB" id="A0ABD1Y216"/>
<sequence length="102" mass="11420">MIGATQQLAHQVVMYEQSMHILVEVARLENCTGLTYTDLILEVCARIRNNEEQISSFKEEAKKLTGLTKKSFKSLSASVEIQKASVHRISDLLQKQADTVAL</sequence>
<comment type="caution">
    <text evidence="1">The sequence shown here is derived from an EMBL/GenBank/DDBJ whole genome shotgun (WGS) entry which is preliminary data.</text>
</comment>
<gene>
    <name evidence="1" type="ORF">R1flu_000995</name>
</gene>
<dbReference type="EMBL" id="JBHFFA010000006">
    <property type="protein sequence ID" value="KAL2620790.1"/>
    <property type="molecule type" value="Genomic_DNA"/>
</dbReference>
<dbReference type="Proteomes" id="UP001605036">
    <property type="component" value="Unassembled WGS sequence"/>
</dbReference>
<proteinExistence type="predicted"/>